<protein>
    <recommendedName>
        <fullName evidence="2">PA14 domain-containing protein</fullName>
    </recommendedName>
</protein>
<gene>
    <name evidence="3" type="ORF">CLCY_2c00520</name>
</gene>
<evidence type="ECO:0000256" key="1">
    <source>
        <dbReference type="SAM" id="MobiDB-lite"/>
    </source>
</evidence>
<dbReference type="RefSeq" id="WP_048570738.1">
    <property type="nucleotide sequence ID" value="NZ_LFVU01000027.1"/>
</dbReference>
<keyword evidence="4" id="KW-1185">Reference proteome</keyword>
<dbReference type="OrthoDB" id="1656124at2"/>
<evidence type="ECO:0000313" key="4">
    <source>
        <dbReference type="Proteomes" id="UP000036756"/>
    </source>
</evidence>
<dbReference type="STRING" id="1121307.CLCY_2c00520"/>
<organism evidence="3 4">
    <name type="scientific">Clostridium cylindrosporum DSM 605</name>
    <dbReference type="NCBI Taxonomy" id="1121307"/>
    <lineage>
        <taxon>Bacteria</taxon>
        <taxon>Bacillati</taxon>
        <taxon>Bacillota</taxon>
        <taxon>Clostridia</taxon>
        <taxon>Eubacteriales</taxon>
        <taxon>Clostridiaceae</taxon>
        <taxon>Clostridium</taxon>
    </lineage>
</organism>
<accession>A0A0J8D608</accession>
<feature type="domain" description="PA14" evidence="2">
    <location>
        <begin position="214"/>
        <end position="367"/>
    </location>
</feature>
<dbReference type="EMBL" id="LFVU01000027">
    <property type="protein sequence ID" value="KMT21292.1"/>
    <property type="molecule type" value="Genomic_DNA"/>
</dbReference>
<evidence type="ECO:0000313" key="3">
    <source>
        <dbReference type="EMBL" id="KMT21292.1"/>
    </source>
</evidence>
<evidence type="ECO:0000259" key="2">
    <source>
        <dbReference type="PROSITE" id="PS51820"/>
    </source>
</evidence>
<dbReference type="InterPro" id="IPR037524">
    <property type="entry name" value="PA14/GLEYA"/>
</dbReference>
<dbReference type="PATRIC" id="fig|1121307.3.peg.908"/>
<sequence length="744" mass="83946">MKVVGKRLICLTLILQLLVVMLISHSNIEVKAADNKESIINIKVSDSTGLRREFNYTDSNPNDKFKNNPVILKGNAYANFTVNSNEYYKFEYKIVNSTKGNGNNIVKDDWNDKDLDDEVNENNGSSTTSTSWNEIKLNEQKDINTDDVMLDKKGYLKHKPYNVNHLPTITNQKDWNNRSVVYKNPYAGSSILSASKVDAKDYGKVEKYLEGGNTQTRFVNNSIFLNNTTNQKVYYTNSSKKYVTNNVTKYWSLVRDVYLGKDYKEASKIWGYIKVAQTGNYNFQSFADDGLYAYIMVNGEQKEIVPRSMFKVQGNTGYTYNSNLYLDSAKYYPIYIEYFNWGGDASFQMQMKNDNSYKSYAQIPSNWFYPSKTDTPGEYAESVFAGTGGVQMPTKPGRYYIAYKTYQKNNGNQTVIKTGIMGPFIVESIVKAKLGFSRTIMTSNNTEALLIDNKYRLKDKDFKIKYQISPIPIPAEELFENVSQAPNQYEVNITDPQLTVILPGGLSYGKPSENGAIDVEGGKKSINSLSIAKIQYELDKAKRVYNPITAPAIFIHSIRADNYGSYVLDSESSKITYKDTDGANREVKFDTQNILIEGSTSIIENGLYDVNKNKFIQANNKTKLIALVPVNFAVHFKANSATPKIKIESNASNYSFDLIKYELKGDGTLTKTGNVETRRENKLPIEIYKGNGFNIQNSKEYLVVYKLKPNKAPQSGGVLTIRLSDELGNSNSMGITTVNPPNLK</sequence>
<comment type="caution">
    <text evidence="3">The sequence shown here is derived from an EMBL/GenBank/DDBJ whole genome shotgun (WGS) entry which is preliminary data.</text>
</comment>
<dbReference type="AlphaFoldDB" id="A0A0J8D608"/>
<dbReference type="Proteomes" id="UP000036756">
    <property type="component" value="Unassembled WGS sequence"/>
</dbReference>
<dbReference type="Gene3D" id="2.60.120.1560">
    <property type="match status" value="1"/>
</dbReference>
<dbReference type="PROSITE" id="PS51820">
    <property type="entry name" value="PA14"/>
    <property type="match status" value="1"/>
</dbReference>
<feature type="region of interest" description="Disordered" evidence="1">
    <location>
        <begin position="112"/>
        <end position="133"/>
    </location>
</feature>
<reference evidence="3 4" key="1">
    <citation type="submission" date="2015-06" db="EMBL/GenBank/DDBJ databases">
        <title>Draft genome sequence of the purine-degrading Clostridium cylindrosporum HC-1 (DSM 605).</title>
        <authorList>
            <person name="Poehlein A."/>
            <person name="Schiel-Bengelsdorf B."/>
            <person name="Bengelsdorf F."/>
            <person name="Daniel R."/>
            <person name="Duerre P."/>
        </authorList>
    </citation>
    <scope>NUCLEOTIDE SEQUENCE [LARGE SCALE GENOMIC DNA]</scope>
    <source>
        <strain evidence="3 4">DSM 605</strain>
    </source>
</reference>
<proteinExistence type="predicted"/>
<name>A0A0J8D608_CLOCY</name>